<protein>
    <submittedName>
        <fullName evidence="1">Uncharacterized protein</fullName>
    </submittedName>
</protein>
<dbReference type="EMBL" id="GBRH01162447">
    <property type="protein sequence ID" value="JAE35449.1"/>
    <property type="molecule type" value="Transcribed_RNA"/>
</dbReference>
<name>A0A0A9HI05_ARUDO</name>
<accession>A0A0A9HI05</accession>
<sequence>MNSGDLLFKLMKCSKEEFRTFRKLLSLLNETLMILSYLSFSFRSRWTKSTGSFSLSGSVTKLFPVSLM</sequence>
<dbReference type="AlphaFoldDB" id="A0A0A9HI05"/>
<evidence type="ECO:0000313" key="1">
    <source>
        <dbReference type="EMBL" id="JAE35449.1"/>
    </source>
</evidence>
<reference evidence="1" key="2">
    <citation type="journal article" date="2015" name="Data Brief">
        <title>Shoot transcriptome of the giant reed, Arundo donax.</title>
        <authorList>
            <person name="Barrero R.A."/>
            <person name="Guerrero F.D."/>
            <person name="Moolhuijzen P."/>
            <person name="Goolsby J.A."/>
            <person name="Tidwell J."/>
            <person name="Bellgard S.E."/>
            <person name="Bellgard M.I."/>
        </authorList>
    </citation>
    <scope>NUCLEOTIDE SEQUENCE</scope>
    <source>
        <tissue evidence="1">Shoot tissue taken approximately 20 cm above the soil surface</tissue>
    </source>
</reference>
<organism evidence="1">
    <name type="scientific">Arundo donax</name>
    <name type="common">Giant reed</name>
    <name type="synonym">Donax arundinaceus</name>
    <dbReference type="NCBI Taxonomy" id="35708"/>
    <lineage>
        <taxon>Eukaryota</taxon>
        <taxon>Viridiplantae</taxon>
        <taxon>Streptophyta</taxon>
        <taxon>Embryophyta</taxon>
        <taxon>Tracheophyta</taxon>
        <taxon>Spermatophyta</taxon>
        <taxon>Magnoliopsida</taxon>
        <taxon>Liliopsida</taxon>
        <taxon>Poales</taxon>
        <taxon>Poaceae</taxon>
        <taxon>PACMAD clade</taxon>
        <taxon>Arundinoideae</taxon>
        <taxon>Arundineae</taxon>
        <taxon>Arundo</taxon>
    </lineage>
</organism>
<proteinExistence type="predicted"/>
<reference evidence="1" key="1">
    <citation type="submission" date="2014-09" db="EMBL/GenBank/DDBJ databases">
        <authorList>
            <person name="Magalhaes I.L.F."/>
            <person name="Oliveira U."/>
            <person name="Santos F.R."/>
            <person name="Vidigal T.H.D.A."/>
            <person name="Brescovit A.D."/>
            <person name="Santos A.J."/>
        </authorList>
    </citation>
    <scope>NUCLEOTIDE SEQUENCE</scope>
    <source>
        <tissue evidence="1">Shoot tissue taken approximately 20 cm above the soil surface</tissue>
    </source>
</reference>